<dbReference type="Gene3D" id="2.60.40.1120">
    <property type="entry name" value="Carboxypeptidase-like, regulatory domain"/>
    <property type="match status" value="1"/>
</dbReference>
<dbReference type="Pfam" id="PF07715">
    <property type="entry name" value="Plug"/>
    <property type="match status" value="1"/>
</dbReference>
<dbReference type="eggNOG" id="COG4771">
    <property type="taxonomic scope" value="Bacteria"/>
</dbReference>
<comment type="similarity">
    <text evidence="8 9">Belongs to the TonB-dependent receptor family.</text>
</comment>
<dbReference type="Gene3D" id="2.170.130.10">
    <property type="entry name" value="TonB-dependent receptor, plug domain"/>
    <property type="match status" value="1"/>
</dbReference>
<dbReference type="AlphaFoldDB" id="F3PX86"/>
<keyword evidence="7 8" id="KW-0998">Cell outer membrane</keyword>
<comment type="caution">
    <text evidence="13">The sequence shown here is derived from an EMBL/GenBank/DDBJ whole genome shotgun (WGS) entry which is preliminary data.</text>
</comment>
<proteinExistence type="inferred from homology"/>
<dbReference type="SUPFAM" id="SSF49464">
    <property type="entry name" value="Carboxypeptidase regulatory domain-like"/>
    <property type="match status" value="1"/>
</dbReference>
<evidence type="ECO:0000256" key="2">
    <source>
        <dbReference type="ARBA" id="ARBA00022448"/>
    </source>
</evidence>
<evidence type="ECO:0000259" key="11">
    <source>
        <dbReference type="Pfam" id="PF00593"/>
    </source>
</evidence>
<dbReference type="InterPro" id="IPR039426">
    <property type="entry name" value="TonB-dep_rcpt-like"/>
</dbReference>
<dbReference type="InterPro" id="IPR036942">
    <property type="entry name" value="Beta-barrel_TonB_sf"/>
</dbReference>
<dbReference type="NCBIfam" id="TIGR04056">
    <property type="entry name" value="OMP_RagA_SusC"/>
    <property type="match status" value="1"/>
</dbReference>
<protein>
    <submittedName>
        <fullName evidence="13">TonB-dependent receptor plug domain protein</fullName>
    </submittedName>
</protein>
<dbReference type="InterPro" id="IPR012910">
    <property type="entry name" value="Plug_dom"/>
</dbReference>
<feature type="signal peptide" evidence="10">
    <location>
        <begin position="1"/>
        <end position="24"/>
    </location>
</feature>
<gene>
    <name evidence="13" type="ORF">HMPREF9446_03376</name>
</gene>
<keyword evidence="14" id="KW-1185">Reference proteome</keyword>
<keyword evidence="10" id="KW-0732">Signal</keyword>
<keyword evidence="2 8" id="KW-0813">Transport</keyword>
<evidence type="ECO:0000256" key="1">
    <source>
        <dbReference type="ARBA" id="ARBA00004571"/>
    </source>
</evidence>
<dbReference type="GO" id="GO:0009279">
    <property type="term" value="C:cell outer membrane"/>
    <property type="evidence" value="ECO:0007669"/>
    <property type="project" value="UniProtKB-SubCell"/>
</dbReference>
<dbReference type="InterPro" id="IPR023996">
    <property type="entry name" value="TonB-dep_OMP_SusC/RagA"/>
</dbReference>
<evidence type="ECO:0000256" key="3">
    <source>
        <dbReference type="ARBA" id="ARBA00022452"/>
    </source>
</evidence>
<reference evidence="13 14" key="1">
    <citation type="submission" date="2011-02" db="EMBL/GenBank/DDBJ databases">
        <authorList>
            <person name="Weinstock G."/>
            <person name="Sodergren E."/>
            <person name="Clifton S."/>
            <person name="Fulton L."/>
            <person name="Fulton B."/>
            <person name="Courtney L."/>
            <person name="Fronick C."/>
            <person name="Harrison M."/>
            <person name="Strong C."/>
            <person name="Farmer C."/>
            <person name="Delahaunty K."/>
            <person name="Markovic C."/>
            <person name="Hall O."/>
            <person name="Minx P."/>
            <person name="Tomlinson C."/>
            <person name="Mitreva M."/>
            <person name="Hou S."/>
            <person name="Chen J."/>
            <person name="Wollam A."/>
            <person name="Pepin K.H."/>
            <person name="Johnson M."/>
            <person name="Bhonagiri V."/>
            <person name="Zhang X."/>
            <person name="Suruliraj S."/>
            <person name="Warren W."/>
            <person name="Chinwalla A."/>
            <person name="Mardis E.R."/>
            <person name="Wilson R.K."/>
        </authorList>
    </citation>
    <scope>NUCLEOTIDE SEQUENCE [LARGE SCALE GENOMIC DNA]</scope>
    <source>
        <strain evidence="13 14">YIT 12057</strain>
    </source>
</reference>
<dbReference type="HOGENOM" id="CLU_004317_0_2_10"/>
<dbReference type="NCBIfam" id="TIGR04057">
    <property type="entry name" value="SusC_RagA_signa"/>
    <property type="match status" value="1"/>
</dbReference>
<evidence type="ECO:0000259" key="12">
    <source>
        <dbReference type="Pfam" id="PF07715"/>
    </source>
</evidence>
<dbReference type="SUPFAM" id="SSF56935">
    <property type="entry name" value="Porins"/>
    <property type="match status" value="1"/>
</dbReference>
<dbReference type="InterPro" id="IPR008969">
    <property type="entry name" value="CarboxyPept-like_regulatory"/>
</dbReference>
<evidence type="ECO:0000256" key="6">
    <source>
        <dbReference type="ARBA" id="ARBA00023136"/>
    </source>
</evidence>
<dbReference type="Proteomes" id="UP000003416">
    <property type="component" value="Unassembled WGS sequence"/>
</dbReference>
<comment type="subcellular location">
    <subcellularLocation>
        <location evidence="1 8">Cell outer membrane</location>
        <topology evidence="1 8">Multi-pass membrane protein</topology>
    </subcellularLocation>
</comment>
<evidence type="ECO:0000256" key="9">
    <source>
        <dbReference type="RuleBase" id="RU003357"/>
    </source>
</evidence>
<dbReference type="InterPro" id="IPR037066">
    <property type="entry name" value="Plug_dom_sf"/>
</dbReference>
<accession>F3PX86</accession>
<dbReference type="Pfam" id="PF13715">
    <property type="entry name" value="CarbopepD_reg_2"/>
    <property type="match status" value="1"/>
</dbReference>
<dbReference type="eggNOG" id="COG1629">
    <property type="taxonomic scope" value="Bacteria"/>
</dbReference>
<feature type="chain" id="PRO_5003300392" evidence="10">
    <location>
        <begin position="25"/>
        <end position="1080"/>
    </location>
</feature>
<dbReference type="PROSITE" id="PS51257">
    <property type="entry name" value="PROKAR_LIPOPROTEIN"/>
    <property type="match status" value="1"/>
</dbReference>
<keyword evidence="5 9" id="KW-0798">TonB box</keyword>
<sequence>MRILHKNLSLLIVLLIGCPLSIFAQNKTITGTVRDALDVVIGASVTVKGDNSTGTITDMDGNFKLSVPASAKELVVSFIGYENQTVVIGNKTHFDITLKESSVMLEEVVAIGYAKVKRKDLTAATSSVGGKDLAKVPVTTAAQALSGKAAGVNVVQQSGAPGADIQITVRGGTSITQGSEPLYIVDGFQMDNGLQNVDINDIESIDVMKDASATAIYGSAGANGVILITTKSGKAGKTEVNYNSFVSFSKLGKKLDLLSVEDYVKYQYEFQLLRGNEDNWAGIFGGDVNSSDFYTGVYDRIADGYGNRAGIDWQDEVFGKTGIMQNHNVNINGGSEKTKYMLSYNYTGEDGIMAKHGYEKNSIRAKINHELWKGVRFDFSTSLQMTKVDGGGSLGGTLKQTILQPVTGGERWTNDQLLGMDLGSLFDEMPGSNNYDTNNPILNNNAITNEKYTRMATVNAGLEIDIIKNLTFRTAGNYQWKQIRHDYWDDGSTKTAASNQSPNGYGYRNNDEAFQWQITNTLNYAFDVKENHHFNVLLGQETTYWESMNLDNEYRKFSDGNFGLNDVSMGTPNTWQSGKSKVGLVSFFGRLSYNFKDRYLLNATLRADGSSKFAKGNQWDYFPSASAAWRISEEGFMEEVKDVFQNLKLRVGYGVAGNNKIDNNMYATSYGSGHYGYNGNDYITYVPGTTLGNKDLKWEKTKTVNVGLDVSVLNSRVNLSVDWYNNESANLLIKNKIPTSTGYSNQFQNIGSIRNRGVEIVLNSTNIRTKDFTWSMDFNIAFNKSKVLEIYGDAETDHFIQDYESRMGFKIQKGKSLGQFYGLIYDGIYTTDDFTQNADGGYTLNPGVPYLKGSNRDNVKPGDVKYKPTAGETDDNGNPVWSVNDRTVIGNAAPKFTGGWNNTFTYKGFDLTIFMNFVVGNDVFNMSTQRFIGPYLANQNTIAKMANRFMLIDPQTGKESTDLNRLAAMNPGQYSKDIMWNISGNNKTAISDHSSYYLEDGSYLRLNTITLGYTLPKAWVNRAKISNARIYCTLNNIHTFTGYEGYDPEVSASSSALTPGIDNSSYPRAKSWVIGLNLTF</sequence>
<dbReference type="InterPro" id="IPR023997">
    <property type="entry name" value="TonB-dep_OMP_SusC/RagA_CS"/>
</dbReference>
<dbReference type="Gene3D" id="2.40.170.20">
    <property type="entry name" value="TonB-dependent receptor, beta-barrel domain"/>
    <property type="match status" value="1"/>
</dbReference>
<dbReference type="GeneID" id="86050766"/>
<dbReference type="EMBL" id="AFBN01000096">
    <property type="protein sequence ID" value="EGF52165.1"/>
    <property type="molecule type" value="Genomic_DNA"/>
</dbReference>
<dbReference type="InterPro" id="IPR000531">
    <property type="entry name" value="Beta-barrel_TonB"/>
</dbReference>
<keyword evidence="13" id="KW-0675">Receptor</keyword>
<organism evidence="13 14">
    <name type="scientific">Bacteroides fluxus YIT 12057</name>
    <dbReference type="NCBI Taxonomy" id="763034"/>
    <lineage>
        <taxon>Bacteria</taxon>
        <taxon>Pseudomonadati</taxon>
        <taxon>Bacteroidota</taxon>
        <taxon>Bacteroidia</taxon>
        <taxon>Bacteroidales</taxon>
        <taxon>Bacteroidaceae</taxon>
        <taxon>Bacteroides</taxon>
    </lineage>
</organism>
<evidence type="ECO:0000256" key="10">
    <source>
        <dbReference type="SAM" id="SignalP"/>
    </source>
</evidence>
<dbReference type="PROSITE" id="PS52016">
    <property type="entry name" value="TONB_DEPENDENT_REC_3"/>
    <property type="match status" value="1"/>
</dbReference>
<name>F3PX86_9BACE</name>
<feature type="domain" description="TonB-dependent receptor-like beta-barrel" evidence="11">
    <location>
        <begin position="403"/>
        <end position="815"/>
    </location>
</feature>
<keyword evidence="6 8" id="KW-0472">Membrane</keyword>
<feature type="domain" description="TonB-dependent receptor plug" evidence="12">
    <location>
        <begin position="118"/>
        <end position="225"/>
    </location>
</feature>
<evidence type="ECO:0000256" key="4">
    <source>
        <dbReference type="ARBA" id="ARBA00022692"/>
    </source>
</evidence>
<evidence type="ECO:0000256" key="8">
    <source>
        <dbReference type="PROSITE-ProRule" id="PRU01360"/>
    </source>
</evidence>
<keyword evidence="4 8" id="KW-0812">Transmembrane</keyword>
<keyword evidence="3 8" id="KW-1134">Transmembrane beta strand</keyword>
<dbReference type="Pfam" id="PF00593">
    <property type="entry name" value="TonB_dep_Rec_b-barrel"/>
    <property type="match status" value="1"/>
</dbReference>
<dbReference type="STRING" id="763034.HMPREF9446_03376"/>
<evidence type="ECO:0000313" key="13">
    <source>
        <dbReference type="EMBL" id="EGF52165.1"/>
    </source>
</evidence>
<dbReference type="RefSeq" id="WP_009126593.1">
    <property type="nucleotide sequence ID" value="NZ_GL882689.1"/>
</dbReference>
<evidence type="ECO:0000256" key="5">
    <source>
        <dbReference type="ARBA" id="ARBA00023077"/>
    </source>
</evidence>
<evidence type="ECO:0000256" key="7">
    <source>
        <dbReference type="ARBA" id="ARBA00023237"/>
    </source>
</evidence>
<evidence type="ECO:0000313" key="14">
    <source>
        <dbReference type="Proteomes" id="UP000003416"/>
    </source>
</evidence>